<evidence type="ECO:0000259" key="3">
    <source>
        <dbReference type="Pfam" id="PF00857"/>
    </source>
</evidence>
<sequence>MKQDVFEGFGSAVGPGVRPAIIVVDFIHGFTDPDCLLGSNMDKEIAATKELLDIAREKGILIVFTTVVYETHYKDGGHFIKKIPALKALTAESEWVKVDKRLTRNADTEPLVIKKYASSFFGTSLSSMLTAEKIDTVILAGCTTSGCVRATAVDALQHGYRVIIPEECVGDRSSQAHQANLYDIQTKYGDVVTLETVKTYLKGEFVHV</sequence>
<evidence type="ECO:0000256" key="1">
    <source>
        <dbReference type="ARBA" id="ARBA00006336"/>
    </source>
</evidence>
<evidence type="ECO:0000313" key="4">
    <source>
        <dbReference type="EMBL" id="MCP8970094.1"/>
    </source>
</evidence>
<protein>
    <submittedName>
        <fullName evidence="4">Isochorismatase family protein</fullName>
    </submittedName>
</protein>
<dbReference type="GO" id="GO:0016787">
    <property type="term" value="F:hydrolase activity"/>
    <property type="evidence" value="ECO:0007669"/>
    <property type="project" value="UniProtKB-KW"/>
</dbReference>
<evidence type="ECO:0000256" key="2">
    <source>
        <dbReference type="ARBA" id="ARBA00022801"/>
    </source>
</evidence>
<keyword evidence="2" id="KW-0378">Hydrolase</keyword>
<dbReference type="PANTHER" id="PTHR43540">
    <property type="entry name" value="PEROXYUREIDOACRYLATE/UREIDOACRYLATE AMIDOHYDROLASE-RELATED"/>
    <property type="match status" value="1"/>
</dbReference>
<proteinExistence type="inferred from homology"/>
<dbReference type="EMBL" id="JANCLT010000009">
    <property type="protein sequence ID" value="MCP8970094.1"/>
    <property type="molecule type" value="Genomic_DNA"/>
</dbReference>
<reference evidence="4" key="1">
    <citation type="submission" date="2022-07" db="EMBL/GenBank/DDBJ databases">
        <authorList>
            <person name="Li W.-J."/>
            <person name="Deng Q.-Q."/>
        </authorList>
    </citation>
    <scope>NUCLEOTIDE SEQUENCE</scope>
    <source>
        <strain evidence="4">SYSU M60031</strain>
    </source>
</reference>
<dbReference type="Gene3D" id="3.40.50.850">
    <property type="entry name" value="Isochorismatase-like"/>
    <property type="match status" value="1"/>
</dbReference>
<dbReference type="AlphaFoldDB" id="A0AA41X701"/>
<dbReference type="InterPro" id="IPR000868">
    <property type="entry name" value="Isochorismatase-like_dom"/>
</dbReference>
<organism evidence="4 5">
    <name type="scientific">Ectobacillus ponti</name>
    <dbReference type="NCBI Taxonomy" id="2961894"/>
    <lineage>
        <taxon>Bacteria</taxon>
        <taxon>Bacillati</taxon>
        <taxon>Bacillota</taxon>
        <taxon>Bacilli</taxon>
        <taxon>Bacillales</taxon>
        <taxon>Bacillaceae</taxon>
        <taxon>Ectobacillus</taxon>
    </lineage>
</organism>
<comment type="similarity">
    <text evidence="1">Belongs to the isochorismatase family.</text>
</comment>
<dbReference type="Proteomes" id="UP001156102">
    <property type="component" value="Unassembled WGS sequence"/>
</dbReference>
<dbReference type="SUPFAM" id="SSF52499">
    <property type="entry name" value="Isochorismatase-like hydrolases"/>
    <property type="match status" value="1"/>
</dbReference>
<dbReference type="InterPro" id="IPR036380">
    <property type="entry name" value="Isochorismatase-like_sf"/>
</dbReference>
<gene>
    <name evidence="4" type="ORF">NK662_16340</name>
</gene>
<dbReference type="Pfam" id="PF00857">
    <property type="entry name" value="Isochorismatase"/>
    <property type="match status" value="1"/>
</dbReference>
<dbReference type="PANTHER" id="PTHR43540:SF1">
    <property type="entry name" value="ISOCHORISMATASE HYDROLASE"/>
    <property type="match status" value="1"/>
</dbReference>
<dbReference type="InterPro" id="IPR050272">
    <property type="entry name" value="Isochorismatase-like_hydrls"/>
</dbReference>
<comment type="caution">
    <text evidence="4">The sequence shown here is derived from an EMBL/GenBank/DDBJ whole genome shotgun (WGS) entry which is preliminary data.</text>
</comment>
<keyword evidence="5" id="KW-1185">Reference proteome</keyword>
<evidence type="ECO:0000313" key="5">
    <source>
        <dbReference type="Proteomes" id="UP001156102"/>
    </source>
</evidence>
<accession>A0AA41X701</accession>
<feature type="domain" description="Isochorismatase-like" evidence="3">
    <location>
        <begin position="20"/>
        <end position="195"/>
    </location>
</feature>
<dbReference type="RefSeq" id="WP_254760013.1">
    <property type="nucleotide sequence ID" value="NZ_JANCLT010000009.1"/>
</dbReference>
<name>A0AA41X701_9BACI</name>